<evidence type="ECO:0000256" key="1">
    <source>
        <dbReference type="ARBA" id="ARBA00004141"/>
    </source>
</evidence>
<dbReference type="GO" id="GO:0005886">
    <property type="term" value="C:plasma membrane"/>
    <property type="evidence" value="ECO:0007669"/>
    <property type="project" value="TreeGrafter"/>
</dbReference>
<feature type="transmembrane region" description="Helical" evidence="5">
    <location>
        <begin position="58"/>
        <end position="77"/>
    </location>
</feature>
<gene>
    <name evidence="7" type="ordered locus">Terro_1650</name>
</gene>
<dbReference type="RefSeq" id="WP_014785522.1">
    <property type="nucleotide sequence ID" value="NC_018014.1"/>
</dbReference>
<protein>
    <submittedName>
        <fullName evidence="7">Arabinose efflux permease family protein</fullName>
    </submittedName>
</protein>
<feature type="transmembrane region" description="Helical" evidence="5">
    <location>
        <begin position="20"/>
        <end position="46"/>
    </location>
</feature>
<dbReference type="CDD" id="cd17316">
    <property type="entry name" value="MFS_SV2_like"/>
    <property type="match status" value="1"/>
</dbReference>
<dbReference type="InterPro" id="IPR036259">
    <property type="entry name" value="MFS_trans_sf"/>
</dbReference>
<feature type="transmembrane region" description="Helical" evidence="5">
    <location>
        <begin position="178"/>
        <end position="197"/>
    </location>
</feature>
<dbReference type="SUPFAM" id="SSF103473">
    <property type="entry name" value="MFS general substrate transporter"/>
    <property type="match status" value="1"/>
</dbReference>
<feature type="transmembrane region" description="Helical" evidence="5">
    <location>
        <begin position="297"/>
        <end position="313"/>
    </location>
</feature>
<feature type="transmembrane region" description="Helical" evidence="5">
    <location>
        <begin position="389"/>
        <end position="408"/>
    </location>
</feature>
<dbReference type="GO" id="GO:0046943">
    <property type="term" value="F:carboxylic acid transmembrane transporter activity"/>
    <property type="evidence" value="ECO:0007669"/>
    <property type="project" value="TreeGrafter"/>
</dbReference>
<dbReference type="KEGG" id="trs:Terro_1650"/>
<keyword evidence="4 5" id="KW-0472">Membrane</keyword>
<dbReference type="Gene3D" id="1.20.1250.20">
    <property type="entry name" value="MFS general substrate transporter like domains"/>
    <property type="match status" value="2"/>
</dbReference>
<evidence type="ECO:0000259" key="6">
    <source>
        <dbReference type="PROSITE" id="PS50850"/>
    </source>
</evidence>
<evidence type="ECO:0000256" key="2">
    <source>
        <dbReference type="ARBA" id="ARBA00022692"/>
    </source>
</evidence>
<dbReference type="STRING" id="926566.Terro_1650"/>
<dbReference type="InterPro" id="IPR005829">
    <property type="entry name" value="Sugar_transporter_CS"/>
</dbReference>
<dbReference type="EMBL" id="CP003379">
    <property type="protein sequence ID" value="AFL87953.1"/>
    <property type="molecule type" value="Genomic_DNA"/>
</dbReference>
<dbReference type="eggNOG" id="COG2814">
    <property type="taxonomic scope" value="Bacteria"/>
</dbReference>
<sequence>MATGIVQQWKTLTSPQKNAFIACFLGWSLDAFDFFVLTYCITAIATDFHTGVEQVTEALFWTLVMRPVGALIFGALAEKIGRRPTLMINIISFCVFEVASGFAPTLGWLLVFRALFGIAMGGEWGVGAALAFETLPEKGRGFFSGLLQEGYVIGNLLAATVYGLVFPHLHPAGSGLLTNWRIMFFLGAAPAVLVFYIRSKVAESPAFLAGQAKAVKPSLNFGEVARYLPNFLFLVLLMTAFTSFSHGTQDLYPTFLQKGKGFAPARVGWVSDVGHIGALLGGITFGTLSERWGRRRCIVIAALLAIPMIYIWAFTFEPFVVATGGFLMQFMVQGAWGIIPAHLNELSPAAVRATFPGLAYQLGNLLSSRNAKFQTALARKYFHGQLGPILAMTVAIVAIAVSLLAGFGREAKGQSMLTTDDVAI</sequence>
<evidence type="ECO:0000313" key="7">
    <source>
        <dbReference type="EMBL" id="AFL87953.1"/>
    </source>
</evidence>
<organism evidence="7 8">
    <name type="scientific">Terriglobus roseus (strain DSM 18391 / NRRL B-41598 / KBS 63)</name>
    <dbReference type="NCBI Taxonomy" id="926566"/>
    <lineage>
        <taxon>Bacteria</taxon>
        <taxon>Pseudomonadati</taxon>
        <taxon>Acidobacteriota</taxon>
        <taxon>Terriglobia</taxon>
        <taxon>Terriglobales</taxon>
        <taxon>Acidobacteriaceae</taxon>
        <taxon>Terriglobus</taxon>
    </lineage>
</organism>
<dbReference type="Proteomes" id="UP000006056">
    <property type="component" value="Chromosome"/>
</dbReference>
<evidence type="ECO:0000256" key="3">
    <source>
        <dbReference type="ARBA" id="ARBA00022989"/>
    </source>
</evidence>
<dbReference type="Pfam" id="PF07690">
    <property type="entry name" value="MFS_1"/>
    <property type="match status" value="1"/>
</dbReference>
<reference evidence="7 8" key="1">
    <citation type="submission" date="2012-06" db="EMBL/GenBank/DDBJ databases">
        <title>Complete genome of Terriglobus roseus DSM 18391.</title>
        <authorList>
            <consortium name="US DOE Joint Genome Institute (JGI-PGF)"/>
            <person name="Lucas S."/>
            <person name="Copeland A."/>
            <person name="Lapidus A."/>
            <person name="Glavina del Rio T."/>
            <person name="Dalin E."/>
            <person name="Tice H."/>
            <person name="Bruce D."/>
            <person name="Goodwin L."/>
            <person name="Pitluck S."/>
            <person name="Peters L."/>
            <person name="Mikhailova N."/>
            <person name="Munk A.C.C."/>
            <person name="Kyrpides N."/>
            <person name="Mavromatis K."/>
            <person name="Ivanova N."/>
            <person name="Brettin T."/>
            <person name="Detter J.C."/>
            <person name="Han C."/>
            <person name="Larimer F."/>
            <person name="Land M."/>
            <person name="Hauser L."/>
            <person name="Markowitz V."/>
            <person name="Cheng J.-F."/>
            <person name="Hugenholtz P."/>
            <person name="Woyke T."/>
            <person name="Wu D."/>
            <person name="Brambilla E."/>
            <person name="Klenk H.-P."/>
            <person name="Eisen J.A."/>
        </authorList>
    </citation>
    <scope>NUCLEOTIDE SEQUENCE [LARGE SCALE GENOMIC DNA]</scope>
    <source>
        <strain evidence="8">DSM 18391 / NRRL B-41598 / KBS 63</strain>
    </source>
</reference>
<name>I3ZFD5_TERRK</name>
<feature type="transmembrane region" description="Helical" evidence="5">
    <location>
        <begin position="86"/>
        <end position="104"/>
    </location>
</feature>
<feature type="transmembrane region" description="Helical" evidence="5">
    <location>
        <begin position="227"/>
        <end position="247"/>
    </location>
</feature>
<feature type="domain" description="Major facilitator superfamily (MFS) profile" evidence="6">
    <location>
        <begin position="19"/>
        <end position="412"/>
    </location>
</feature>
<keyword evidence="2 5" id="KW-0812">Transmembrane</keyword>
<dbReference type="PANTHER" id="PTHR23508:SF10">
    <property type="entry name" value="CARBOXYLIC ACID TRANSPORTER PROTEIN HOMOLOG"/>
    <property type="match status" value="1"/>
</dbReference>
<feature type="transmembrane region" description="Helical" evidence="5">
    <location>
        <begin position="267"/>
        <end position="285"/>
    </location>
</feature>
<dbReference type="PROSITE" id="PS00217">
    <property type="entry name" value="SUGAR_TRANSPORT_2"/>
    <property type="match status" value="1"/>
</dbReference>
<evidence type="ECO:0000256" key="5">
    <source>
        <dbReference type="SAM" id="Phobius"/>
    </source>
</evidence>
<evidence type="ECO:0000256" key="4">
    <source>
        <dbReference type="ARBA" id="ARBA00023136"/>
    </source>
</evidence>
<accession>I3ZFD5</accession>
<dbReference type="AlphaFoldDB" id="I3ZFD5"/>
<dbReference type="PATRIC" id="fig|926566.3.peg.1630"/>
<keyword evidence="8" id="KW-1185">Reference proteome</keyword>
<proteinExistence type="predicted"/>
<dbReference type="HOGENOM" id="CLU_001265_46_1_0"/>
<dbReference type="InterPro" id="IPR020846">
    <property type="entry name" value="MFS_dom"/>
</dbReference>
<evidence type="ECO:0000313" key="8">
    <source>
        <dbReference type="Proteomes" id="UP000006056"/>
    </source>
</evidence>
<dbReference type="OrthoDB" id="9787026at2"/>
<dbReference type="PANTHER" id="PTHR23508">
    <property type="entry name" value="CARBOXYLIC ACID TRANSPORTER PROTEIN HOMOLOG"/>
    <property type="match status" value="1"/>
</dbReference>
<dbReference type="PROSITE" id="PS50850">
    <property type="entry name" value="MFS"/>
    <property type="match status" value="1"/>
</dbReference>
<dbReference type="InterPro" id="IPR011701">
    <property type="entry name" value="MFS"/>
</dbReference>
<comment type="subcellular location">
    <subcellularLocation>
        <location evidence="1">Membrane</location>
        <topology evidence="1">Multi-pass membrane protein</topology>
    </subcellularLocation>
</comment>
<keyword evidence="3 5" id="KW-1133">Transmembrane helix</keyword>